<dbReference type="OrthoDB" id="6495301at2759"/>
<comment type="caution">
    <text evidence="2">The sequence shown here is derived from an EMBL/GenBank/DDBJ whole genome shotgun (WGS) entry which is preliminary data.</text>
</comment>
<dbReference type="Pfam" id="PF00326">
    <property type="entry name" value="Peptidase_S9"/>
    <property type="match status" value="1"/>
</dbReference>
<proteinExistence type="predicted"/>
<dbReference type="EMBL" id="MCGN01000003">
    <property type="protein sequence ID" value="ORY98572.1"/>
    <property type="molecule type" value="Genomic_DNA"/>
</dbReference>
<dbReference type="SUPFAM" id="SSF53474">
    <property type="entry name" value="alpha/beta-Hydrolases"/>
    <property type="match status" value="1"/>
</dbReference>
<feature type="domain" description="Peptidase S9 prolyl oligopeptidase catalytic" evidence="1">
    <location>
        <begin position="154"/>
        <end position="209"/>
    </location>
</feature>
<dbReference type="InterPro" id="IPR029058">
    <property type="entry name" value="AB_hydrolase_fold"/>
</dbReference>
<accession>A0A1X2HHR1</accession>
<protein>
    <submittedName>
        <fullName evidence="2">Alpha/Beta hydrolase protein</fullName>
    </submittedName>
</protein>
<sequence length="219" mass="24925">YGAQNRLDLYYPSDRTLRTMVVFLYDTGDALLPNRVFYTAFAERLCDLGYIVAVPDYRSYDDGHGQGAYIATQVVLTDILEKAQLSTSCSSDHKHDPATQSDFLPQIEGLLLLAGVYSDRSEVDALVKRPSPMQLVCDHSLLFTTSHDLIDFFPRLLFIHGEQDHIVPAETSVQMYNLLGQILPTEDVDVRMRIYKKLGHSIHENARLISRDVRQFIEE</sequence>
<dbReference type="InParanoid" id="A0A1X2HHR1"/>
<organism evidence="2 3">
    <name type="scientific">Syncephalastrum racemosum</name>
    <name type="common">Filamentous fungus</name>
    <dbReference type="NCBI Taxonomy" id="13706"/>
    <lineage>
        <taxon>Eukaryota</taxon>
        <taxon>Fungi</taxon>
        <taxon>Fungi incertae sedis</taxon>
        <taxon>Mucoromycota</taxon>
        <taxon>Mucoromycotina</taxon>
        <taxon>Mucoromycetes</taxon>
        <taxon>Mucorales</taxon>
        <taxon>Syncephalastraceae</taxon>
        <taxon>Syncephalastrum</taxon>
    </lineage>
</organism>
<dbReference type="Gene3D" id="3.40.50.1820">
    <property type="entry name" value="alpha/beta hydrolase"/>
    <property type="match status" value="2"/>
</dbReference>
<evidence type="ECO:0000313" key="2">
    <source>
        <dbReference type="EMBL" id="ORY98572.1"/>
    </source>
</evidence>
<keyword evidence="2" id="KW-0378">Hydrolase</keyword>
<dbReference type="InterPro" id="IPR001375">
    <property type="entry name" value="Peptidase_S9_cat"/>
</dbReference>
<dbReference type="STRING" id="13706.A0A1X2HHR1"/>
<dbReference type="GO" id="GO:0008236">
    <property type="term" value="F:serine-type peptidase activity"/>
    <property type="evidence" value="ECO:0007669"/>
    <property type="project" value="InterPro"/>
</dbReference>
<gene>
    <name evidence="2" type="ORF">BCR43DRAFT_436054</name>
</gene>
<keyword evidence="3" id="KW-1185">Reference proteome</keyword>
<evidence type="ECO:0000259" key="1">
    <source>
        <dbReference type="Pfam" id="PF00326"/>
    </source>
</evidence>
<reference evidence="2 3" key="1">
    <citation type="submission" date="2016-07" db="EMBL/GenBank/DDBJ databases">
        <title>Pervasive Adenine N6-methylation of Active Genes in Fungi.</title>
        <authorList>
            <consortium name="DOE Joint Genome Institute"/>
            <person name="Mondo S.J."/>
            <person name="Dannebaum R.O."/>
            <person name="Kuo R.C."/>
            <person name="Labutti K."/>
            <person name="Haridas S."/>
            <person name="Kuo A."/>
            <person name="Salamov A."/>
            <person name="Ahrendt S.R."/>
            <person name="Lipzen A."/>
            <person name="Sullivan W."/>
            <person name="Andreopoulos W.B."/>
            <person name="Clum A."/>
            <person name="Lindquist E."/>
            <person name="Daum C."/>
            <person name="Ramamoorthy G.K."/>
            <person name="Gryganskyi A."/>
            <person name="Culley D."/>
            <person name="Magnuson J.K."/>
            <person name="James T.Y."/>
            <person name="O'Malley M.A."/>
            <person name="Stajich J.E."/>
            <person name="Spatafora J.W."/>
            <person name="Visel A."/>
            <person name="Grigoriev I.V."/>
        </authorList>
    </citation>
    <scope>NUCLEOTIDE SEQUENCE [LARGE SCALE GENOMIC DNA]</scope>
    <source>
        <strain evidence="2 3">NRRL 2496</strain>
    </source>
</reference>
<evidence type="ECO:0000313" key="3">
    <source>
        <dbReference type="Proteomes" id="UP000242180"/>
    </source>
</evidence>
<dbReference type="GO" id="GO:0006508">
    <property type="term" value="P:proteolysis"/>
    <property type="evidence" value="ECO:0007669"/>
    <property type="project" value="InterPro"/>
</dbReference>
<feature type="non-terminal residue" evidence="2">
    <location>
        <position position="1"/>
    </location>
</feature>
<dbReference type="Proteomes" id="UP000242180">
    <property type="component" value="Unassembled WGS sequence"/>
</dbReference>
<name>A0A1X2HHR1_SYNRA</name>
<dbReference type="AlphaFoldDB" id="A0A1X2HHR1"/>